<protein>
    <recommendedName>
        <fullName evidence="4">Serine protease</fullName>
    </recommendedName>
</protein>
<accession>A0ABM7RR01</accession>
<dbReference type="Proteomes" id="UP001374893">
    <property type="component" value="Chromosome"/>
</dbReference>
<keyword evidence="3" id="KW-1185">Reference proteome</keyword>
<organism evidence="2 3">
    <name type="scientific">Haloferula helveola</name>
    <dbReference type="NCBI Taxonomy" id="490095"/>
    <lineage>
        <taxon>Bacteria</taxon>
        <taxon>Pseudomonadati</taxon>
        <taxon>Verrucomicrobiota</taxon>
        <taxon>Verrucomicrobiia</taxon>
        <taxon>Verrucomicrobiales</taxon>
        <taxon>Verrucomicrobiaceae</taxon>
        <taxon>Haloferula</taxon>
    </lineage>
</organism>
<gene>
    <name evidence="2" type="ORF">HAHE_37030</name>
</gene>
<sequence length="317" mass="34473">MIRIACILSIAVAACSTGRDVGAPHHPDLSLTKLALEAEGGSKLFRSYQPNGPVLWSQGWTWKLDLTGVAWDRSNTATVITPRHVVMAAHYTRKVGQKLVFHDRTGKRHARTVERIISFKDRGVGGDVAVGLLDSPLPASIRTYPLPALGEQDGASLVGAVALVTEQKRSLYFHQIGSVYSQGLVFRFDSRISSNRRKHLVAGDSGHPSFLLSKGELVLLETHTGGGPGSGPFYGSRLVQKQIERIVEELDPKYSVRTISIDKRALDEAETGREAMPKPPPRPAQASPQPAPPSNSGTPRRPRPRVVRPPEEPTSTP</sequence>
<feature type="compositionally biased region" description="Pro residues" evidence="1">
    <location>
        <begin position="277"/>
        <end position="293"/>
    </location>
</feature>
<evidence type="ECO:0008006" key="4">
    <source>
        <dbReference type="Google" id="ProtNLM"/>
    </source>
</evidence>
<evidence type="ECO:0000256" key="1">
    <source>
        <dbReference type="SAM" id="MobiDB-lite"/>
    </source>
</evidence>
<dbReference type="EMBL" id="AP024702">
    <property type="protein sequence ID" value="BCX49795.1"/>
    <property type="molecule type" value="Genomic_DNA"/>
</dbReference>
<dbReference type="InterPro" id="IPR009003">
    <property type="entry name" value="Peptidase_S1_PA"/>
</dbReference>
<feature type="region of interest" description="Disordered" evidence="1">
    <location>
        <begin position="265"/>
        <end position="317"/>
    </location>
</feature>
<proteinExistence type="predicted"/>
<dbReference type="RefSeq" id="WP_338686557.1">
    <property type="nucleotide sequence ID" value="NZ_AP024702.1"/>
</dbReference>
<evidence type="ECO:0000313" key="2">
    <source>
        <dbReference type="EMBL" id="BCX49795.1"/>
    </source>
</evidence>
<reference evidence="2 3" key="1">
    <citation type="submission" date="2021-06" db="EMBL/GenBank/DDBJ databases">
        <title>Complete genome of Haloferula helveola possessing various polysaccharide degrading enzymes.</title>
        <authorList>
            <person name="Takami H."/>
            <person name="Huang C."/>
            <person name="Hamasaki K."/>
        </authorList>
    </citation>
    <scope>NUCLEOTIDE SEQUENCE [LARGE SCALE GENOMIC DNA]</scope>
    <source>
        <strain evidence="2 3">CN-1</strain>
    </source>
</reference>
<dbReference type="SUPFAM" id="SSF50494">
    <property type="entry name" value="Trypsin-like serine proteases"/>
    <property type="match status" value="1"/>
</dbReference>
<evidence type="ECO:0000313" key="3">
    <source>
        <dbReference type="Proteomes" id="UP001374893"/>
    </source>
</evidence>
<feature type="compositionally biased region" description="Basic and acidic residues" evidence="1">
    <location>
        <begin position="265"/>
        <end position="276"/>
    </location>
</feature>
<dbReference type="PROSITE" id="PS51257">
    <property type="entry name" value="PROKAR_LIPOPROTEIN"/>
    <property type="match status" value="1"/>
</dbReference>
<name>A0ABM7RR01_9BACT</name>